<protein>
    <submittedName>
        <fullName evidence="6">Protein CpxP</fullName>
    </submittedName>
</protein>
<dbReference type="Gene3D" id="1.20.120.1490">
    <property type="match status" value="1"/>
</dbReference>
<name>A0A1I5E5V2_9GAMM</name>
<dbReference type="PIRSF" id="PIRSF034445">
    <property type="entry name" value="CpxP_Spy"/>
    <property type="match status" value="1"/>
</dbReference>
<dbReference type="Proteomes" id="UP000199011">
    <property type="component" value="Unassembled WGS sequence"/>
</dbReference>
<feature type="signal peptide" evidence="5">
    <location>
        <begin position="1"/>
        <end position="22"/>
    </location>
</feature>
<evidence type="ECO:0000256" key="4">
    <source>
        <dbReference type="ARBA" id="ARBA00022764"/>
    </source>
</evidence>
<dbReference type="InterPro" id="IPR012899">
    <property type="entry name" value="LTXXQ"/>
</dbReference>
<dbReference type="PANTHER" id="PTHR38102">
    <property type="entry name" value="PERIPLASMIC CHAPERONE SPY"/>
    <property type="match status" value="1"/>
</dbReference>
<sequence length="167" mass="19066">MSNIAILALASMLVLGTTETLAETADADHVPEASSSLCRQGDYKRNFSHYRGHQYNYSYIFSGIVLTEQQREQILQILRLAREQHGYEQPLADMQDASLKLDALSVAENFDEAEIRLQLEKIAEKNVLFGIEVARFNNQVYRLLTPEQKELLKKAYKANKCVTRKVN</sequence>
<reference evidence="7" key="1">
    <citation type="submission" date="2016-10" db="EMBL/GenBank/DDBJ databases">
        <authorList>
            <person name="Varghese N."/>
            <person name="Submissions S."/>
        </authorList>
    </citation>
    <scope>NUCLEOTIDE SEQUENCE [LARGE SCALE GENOMIC DNA]</scope>
    <source>
        <strain evidence="7">DSM 16522</strain>
    </source>
</reference>
<gene>
    <name evidence="6" type="ORF">SAMN05421579_1557</name>
</gene>
<keyword evidence="4" id="KW-0574">Periplasm</keyword>
<dbReference type="STRING" id="53341.SAMN05421579_1557"/>
<proteinExistence type="inferred from homology"/>
<dbReference type="EMBL" id="FOVO01000055">
    <property type="protein sequence ID" value="SFO06852.1"/>
    <property type="molecule type" value="Genomic_DNA"/>
</dbReference>
<organism evidence="6 7">
    <name type="scientific">Xenorhabdus japonica</name>
    <dbReference type="NCBI Taxonomy" id="53341"/>
    <lineage>
        <taxon>Bacteria</taxon>
        <taxon>Pseudomonadati</taxon>
        <taxon>Pseudomonadota</taxon>
        <taxon>Gammaproteobacteria</taxon>
        <taxon>Enterobacterales</taxon>
        <taxon>Morganellaceae</taxon>
        <taxon>Xenorhabdus</taxon>
    </lineage>
</organism>
<evidence type="ECO:0000256" key="5">
    <source>
        <dbReference type="SAM" id="SignalP"/>
    </source>
</evidence>
<dbReference type="AlphaFoldDB" id="A0A1I5E5V2"/>
<keyword evidence="7" id="KW-1185">Reference proteome</keyword>
<evidence type="ECO:0000256" key="1">
    <source>
        <dbReference type="ARBA" id="ARBA00004418"/>
    </source>
</evidence>
<dbReference type="GO" id="GO:0051082">
    <property type="term" value="F:unfolded protein binding"/>
    <property type="evidence" value="ECO:0007669"/>
    <property type="project" value="TreeGrafter"/>
</dbReference>
<dbReference type="OrthoDB" id="6505017at2"/>
<evidence type="ECO:0000256" key="3">
    <source>
        <dbReference type="ARBA" id="ARBA00022729"/>
    </source>
</evidence>
<dbReference type="InterPro" id="IPR052211">
    <property type="entry name" value="Cpx_auxiliary_protein"/>
</dbReference>
<keyword evidence="3 5" id="KW-0732">Signal</keyword>
<evidence type="ECO:0000313" key="7">
    <source>
        <dbReference type="Proteomes" id="UP000199011"/>
    </source>
</evidence>
<dbReference type="Pfam" id="PF07813">
    <property type="entry name" value="LTXXQ"/>
    <property type="match status" value="1"/>
</dbReference>
<feature type="chain" id="PRO_5011550180" evidence="5">
    <location>
        <begin position="23"/>
        <end position="167"/>
    </location>
</feature>
<evidence type="ECO:0000256" key="2">
    <source>
        <dbReference type="ARBA" id="ARBA00008441"/>
    </source>
</evidence>
<dbReference type="GO" id="GO:0030288">
    <property type="term" value="C:outer membrane-bounded periplasmic space"/>
    <property type="evidence" value="ECO:0007669"/>
    <property type="project" value="TreeGrafter"/>
</dbReference>
<comment type="subcellular location">
    <subcellularLocation>
        <location evidence="1">Periplasm</location>
    </subcellularLocation>
</comment>
<dbReference type="RefSeq" id="WP_092521240.1">
    <property type="nucleotide sequence ID" value="NZ_CAWRAH010000022.1"/>
</dbReference>
<evidence type="ECO:0000313" key="6">
    <source>
        <dbReference type="EMBL" id="SFO06852.1"/>
    </source>
</evidence>
<dbReference type="CDD" id="cd09916">
    <property type="entry name" value="CpxP_like"/>
    <property type="match status" value="1"/>
</dbReference>
<comment type="similarity">
    <text evidence="2">Belongs to the CpxP/Spy family.</text>
</comment>
<accession>A0A1I5E5V2</accession>
<dbReference type="PANTHER" id="PTHR38102:SF1">
    <property type="entry name" value="PERIPLASMIC CHAPERONE SPY"/>
    <property type="match status" value="1"/>
</dbReference>